<keyword evidence="2" id="KW-1185">Reference proteome</keyword>
<evidence type="ECO:0000313" key="2">
    <source>
        <dbReference type="Proteomes" id="UP000250434"/>
    </source>
</evidence>
<dbReference type="RefSeq" id="WP_113691712.1">
    <property type="nucleotide sequence ID" value="NZ_CP015163.1"/>
</dbReference>
<name>A0A344L317_9PSEU</name>
<sequence length="125" mass="12477">MTGGFTLVVCDLGGCLRAPGGHDVLGALGAFVRSTCHGVLVRAGCLFQALADEDAPCCRGRGGAGAFVLVQRCDAARRPLGPAVVAGPLHEAADTAALCDWLATGLGAGEPLPSHLRPVTVSGTS</sequence>
<evidence type="ECO:0000313" key="1">
    <source>
        <dbReference type="EMBL" id="AXB42441.1"/>
    </source>
</evidence>
<organism evidence="1 2">
    <name type="scientific">Amycolatopsis albispora</name>
    <dbReference type="NCBI Taxonomy" id="1804986"/>
    <lineage>
        <taxon>Bacteria</taxon>
        <taxon>Bacillati</taxon>
        <taxon>Actinomycetota</taxon>
        <taxon>Actinomycetes</taxon>
        <taxon>Pseudonocardiales</taxon>
        <taxon>Pseudonocardiaceae</taxon>
        <taxon>Amycolatopsis</taxon>
    </lineage>
</organism>
<dbReference type="KEGG" id="aab:A4R43_07800"/>
<accession>A0A344L317</accession>
<dbReference type="OrthoDB" id="3699656at2"/>
<dbReference type="AlphaFoldDB" id="A0A344L317"/>
<reference evidence="1 2" key="1">
    <citation type="submission" date="2016-04" db="EMBL/GenBank/DDBJ databases">
        <title>Complete genome sequence and analysis of deep-sea sediment isolate, Amycolatopsis sp. WP1.</title>
        <authorList>
            <person name="Wang H."/>
            <person name="Chen S."/>
            <person name="Wu Q."/>
        </authorList>
    </citation>
    <scope>NUCLEOTIDE SEQUENCE [LARGE SCALE GENOMIC DNA]</scope>
    <source>
        <strain evidence="1 2">WP1</strain>
    </source>
</reference>
<gene>
    <name evidence="1" type="ORF">A4R43_07800</name>
</gene>
<dbReference type="Proteomes" id="UP000250434">
    <property type="component" value="Chromosome"/>
</dbReference>
<protein>
    <submittedName>
        <fullName evidence="1">Uncharacterized protein</fullName>
    </submittedName>
</protein>
<dbReference type="EMBL" id="CP015163">
    <property type="protein sequence ID" value="AXB42441.1"/>
    <property type="molecule type" value="Genomic_DNA"/>
</dbReference>
<proteinExistence type="predicted"/>